<accession>A0A075AID4</accession>
<name>A0A075AID4_OPIVI</name>
<organism evidence="1 2">
    <name type="scientific">Opisthorchis viverrini</name>
    <name type="common">Southeast Asian liver fluke</name>
    <dbReference type="NCBI Taxonomy" id="6198"/>
    <lineage>
        <taxon>Eukaryota</taxon>
        <taxon>Metazoa</taxon>
        <taxon>Spiralia</taxon>
        <taxon>Lophotrochozoa</taxon>
        <taxon>Platyhelminthes</taxon>
        <taxon>Trematoda</taxon>
        <taxon>Digenea</taxon>
        <taxon>Opisthorchiida</taxon>
        <taxon>Opisthorchiata</taxon>
        <taxon>Opisthorchiidae</taxon>
        <taxon>Opisthorchis</taxon>
    </lineage>
</organism>
<dbReference type="AlphaFoldDB" id="A0A075AID4"/>
<dbReference type="Proteomes" id="UP000054324">
    <property type="component" value="Unassembled WGS sequence"/>
</dbReference>
<dbReference type="CTD" id="20316534"/>
<gene>
    <name evidence="1" type="ORF">T265_02346</name>
</gene>
<dbReference type="EMBL" id="KL596646">
    <property type="protein sequence ID" value="KER31439.1"/>
    <property type="molecule type" value="Genomic_DNA"/>
</dbReference>
<protein>
    <submittedName>
        <fullName evidence="1">Uncharacterized protein</fullName>
    </submittedName>
</protein>
<reference evidence="1 2" key="1">
    <citation type="submission" date="2013-11" db="EMBL/GenBank/DDBJ databases">
        <title>Opisthorchis viverrini - life in the bile duct.</title>
        <authorList>
            <person name="Young N.D."/>
            <person name="Nagarajan N."/>
            <person name="Lin S.J."/>
            <person name="Korhonen P.K."/>
            <person name="Jex A.R."/>
            <person name="Hall R.S."/>
            <person name="Safavi-Hemami H."/>
            <person name="Kaewkong W."/>
            <person name="Bertrand D."/>
            <person name="Gao S."/>
            <person name="Seet Q."/>
            <person name="Wongkham S."/>
            <person name="Teh B.T."/>
            <person name="Wongkham C."/>
            <person name="Intapan P.M."/>
            <person name="Maleewong W."/>
            <person name="Yang X."/>
            <person name="Hu M."/>
            <person name="Wang Z."/>
            <person name="Hofmann A."/>
            <person name="Sternberg P.W."/>
            <person name="Tan P."/>
            <person name="Wang J."/>
            <person name="Gasser R.B."/>
        </authorList>
    </citation>
    <scope>NUCLEOTIDE SEQUENCE [LARGE SCALE GENOMIC DNA]</scope>
</reference>
<evidence type="ECO:0000313" key="1">
    <source>
        <dbReference type="EMBL" id="KER31439.1"/>
    </source>
</evidence>
<dbReference type="KEGG" id="ovi:T265_02346"/>
<evidence type="ECO:0000313" key="2">
    <source>
        <dbReference type="Proteomes" id="UP000054324"/>
    </source>
</evidence>
<dbReference type="RefSeq" id="XP_009164824.1">
    <property type="nucleotide sequence ID" value="XM_009166560.1"/>
</dbReference>
<dbReference type="GeneID" id="20316534"/>
<sequence length="88" mass="9593">MKSGSALVTYYPAALASFIASVSSSTSIGPGMKIRMKPKYVSIGEQMRASKLVDYLGNISVTWGTTVGQKQELNELNMQCEQEITEIQ</sequence>
<keyword evidence="2" id="KW-1185">Reference proteome</keyword>
<proteinExistence type="predicted"/>